<keyword evidence="3" id="KW-1185">Reference proteome</keyword>
<evidence type="ECO:0000313" key="2">
    <source>
        <dbReference type="EMBL" id="MFC5177942.1"/>
    </source>
</evidence>
<protein>
    <submittedName>
        <fullName evidence="2">Serine hydrolase domain-containing protein</fullName>
        <ecNumber evidence="2">3.-.-.-</ecNumber>
    </submittedName>
</protein>
<dbReference type="Gene3D" id="3.40.710.10">
    <property type="entry name" value="DD-peptidase/beta-lactamase superfamily"/>
    <property type="match status" value="1"/>
</dbReference>
<comment type="caution">
    <text evidence="2">The sequence shown here is derived from an EMBL/GenBank/DDBJ whole genome shotgun (WGS) entry which is preliminary data.</text>
</comment>
<reference evidence="3" key="1">
    <citation type="journal article" date="2019" name="Int. J. Syst. Evol. Microbiol.">
        <title>The Global Catalogue of Microorganisms (GCM) 10K type strain sequencing project: providing services to taxonomists for standard genome sequencing and annotation.</title>
        <authorList>
            <consortium name="The Broad Institute Genomics Platform"/>
            <consortium name="The Broad Institute Genome Sequencing Center for Infectious Disease"/>
            <person name="Wu L."/>
            <person name="Ma J."/>
        </authorList>
    </citation>
    <scope>NUCLEOTIDE SEQUENCE [LARGE SCALE GENOMIC DNA]</scope>
    <source>
        <strain evidence="3">DFY41</strain>
    </source>
</reference>
<evidence type="ECO:0000313" key="3">
    <source>
        <dbReference type="Proteomes" id="UP001596087"/>
    </source>
</evidence>
<dbReference type="PANTHER" id="PTHR43319:SF3">
    <property type="entry name" value="BETA-LACTAMASE-RELATED DOMAIN-CONTAINING PROTEIN"/>
    <property type="match status" value="1"/>
</dbReference>
<keyword evidence="2" id="KW-0378">Hydrolase</keyword>
<dbReference type="EMBL" id="JBHSKD010000018">
    <property type="protein sequence ID" value="MFC5177942.1"/>
    <property type="molecule type" value="Genomic_DNA"/>
</dbReference>
<dbReference type="Pfam" id="PF00144">
    <property type="entry name" value="Beta-lactamase"/>
    <property type="match status" value="1"/>
</dbReference>
<organism evidence="2 3">
    <name type="scientific">Nocardioides taihuensis</name>
    <dbReference type="NCBI Taxonomy" id="1835606"/>
    <lineage>
        <taxon>Bacteria</taxon>
        <taxon>Bacillati</taxon>
        <taxon>Actinomycetota</taxon>
        <taxon>Actinomycetes</taxon>
        <taxon>Propionibacteriales</taxon>
        <taxon>Nocardioidaceae</taxon>
        <taxon>Nocardioides</taxon>
    </lineage>
</organism>
<sequence length="367" mass="38257">MARPLPASELSAELAAVLDDLAADGREPGGAVCVVRAADGADGAEEVVEHCVGTTDGSSPWSPDTLVMTYSVAKPFAALAVLSVVAEGALGLDQRVAEVWPAYGVRGKEATTVRHLLSHRAGLPCFPEAAADLAFDDEDGLTALLAGAAPDHEPGTAVAEHALTYGHLCAALVRAATGEDLADRFAAIAAAHGWDAHLRVREPDLGRVADVVPVAADWPAGYLDDPRWGPALSRPPGLLDPAVLNSRRWRTTSFPAIGMHASARGLARCYADLVPDGGPVARLLGPDLHREYLAPQATGTDRVIGREVTWTLGLQRDDDDLGMGGAGGCSAWWSLRSGYAAAYVTRGLGSHERGDAVYELLEGRGGS</sequence>
<name>A0ABW0BLI0_9ACTN</name>
<proteinExistence type="predicted"/>
<gene>
    <name evidence="2" type="ORF">ACFPGP_14760</name>
</gene>
<dbReference type="EC" id="3.-.-.-" evidence="2"/>
<dbReference type="PANTHER" id="PTHR43319">
    <property type="entry name" value="BETA-LACTAMASE-RELATED"/>
    <property type="match status" value="1"/>
</dbReference>
<dbReference type="Proteomes" id="UP001596087">
    <property type="component" value="Unassembled WGS sequence"/>
</dbReference>
<dbReference type="SUPFAM" id="SSF56601">
    <property type="entry name" value="beta-lactamase/transpeptidase-like"/>
    <property type="match status" value="1"/>
</dbReference>
<dbReference type="InterPro" id="IPR001466">
    <property type="entry name" value="Beta-lactam-related"/>
</dbReference>
<dbReference type="GO" id="GO:0016787">
    <property type="term" value="F:hydrolase activity"/>
    <property type="evidence" value="ECO:0007669"/>
    <property type="project" value="UniProtKB-KW"/>
</dbReference>
<accession>A0ABW0BLI0</accession>
<dbReference type="RefSeq" id="WP_378591404.1">
    <property type="nucleotide sequence ID" value="NZ_JBHSKD010000018.1"/>
</dbReference>
<feature type="domain" description="Beta-lactamase-related" evidence="1">
    <location>
        <begin position="15"/>
        <end position="355"/>
    </location>
</feature>
<evidence type="ECO:0000259" key="1">
    <source>
        <dbReference type="Pfam" id="PF00144"/>
    </source>
</evidence>
<dbReference type="InterPro" id="IPR012338">
    <property type="entry name" value="Beta-lactam/transpept-like"/>
</dbReference>
<dbReference type="InterPro" id="IPR052907">
    <property type="entry name" value="Beta-lactamase/esterase"/>
</dbReference>